<dbReference type="PANTHER" id="PTHR42711:SF5">
    <property type="entry name" value="ABC TRANSPORTER ATP-BINDING PROTEIN NATA"/>
    <property type="match status" value="1"/>
</dbReference>
<evidence type="ECO:0000259" key="5">
    <source>
        <dbReference type="PROSITE" id="PS50893"/>
    </source>
</evidence>
<dbReference type="GO" id="GO:0005524">
    <property type="term" value="F:ATP binding"/>
    <property type="evidence" value="ECO:0007669"/>
    <property type="project" value="UniProtKB-KW"/>
</dbReference>
<name>A0A0R2H3J0_WEIVI</name>
<dbReference type="AlphaFoldDB" id="A0A0R2H3J0"/>
<dbReference type="InterPro" id="IPR017871">
    <property type="entry name" value="ABC_transporter-like_CS"/>
</dbReference>
<dbReference type="GeneID" id="86899564"/>
<dbReference type="InterPro" id="IPR027417">
    <property type="entry name" value="P-loop_NTPase"/>
</dbReference>
<keyword evidence="7" id="KW-1185">Reference proteome</keyword>
<evidence type="ECO:0000313" key="6">
    <source>
        <dbReference type="EMBL" id="KRN47160.1"/>
    </source>
</evidence>
<dbReference type="GO" id="GO:0016887">
    <property type="term" value="F:ATP hydrolysis activity"/>
    <property type="evidence" value="ECO:0007669"/>
    <property type="project" value="InterPro"/>
</dbReference>
<evidence type="ECO:0000256" key="1">
    <source>
        <dbReference type="ARBA" id="ARBA00005417"/>
    </source>
</evidence>
<evidence type="ECO:0000256" key="4">
    <source>
        <dbReference type="ARBA" id="ARBA00022840"/>
    </source>
</evidence>
<keyword evidence="2" id="KW-0813">Transport</keyword>
<keyword evidence="3" id="KW-0547">Nucleotide-binding</keyword>
<dbReference type="PANTHER" id="PTHR42711">
    <property type="entry name" value="ABC TRANSPORTER ATP-BINDING PROTEIN"/>
    <property type="match status" value="1"/>
</dbReference>
<dbReference type="SMART" id="SM00382">
    <property type="entry name" value="AAA"/>
    <property type="match status" value="1"/>
</dbReference>
<organism evidence="6 7">
    <name type="scientific">Weissella viridescens</name>
    <name type="common">Lactobacillus viridescens</name>
    <dbReference type="NCBI Taxonomy" id="1629"/>
    <lineage>
        <taxon>Bacteria</taxon>
        <taxon>Bacillati</taxon>
        <taxon>Bacillota</taxon>
        <taxon>Bacilli</taxon>
        <taxon>Lactobacillales</taxon>
        <taxon>Lactobacillaceae</taxon>
        <taxon>Weissella</taxon>
    </lineage>
</organism>
<keyword evidence="4" id="KW-0067">ATP-binding</keyword>
<dbReference type="PROSITE" id="PS00211">
    <property type="entry name" value="ABC_TRANSPORTER_1"/>
    <property type="match status" value="1"/>
</dbReference>
<dbReference type="RefSeq" id="WP_057744366.1">
    <property type="nucleotide sequence ID" value="NZ_BJLU01000003.1"/>
</dbReference>
<dbReference type="Gene3D" id="3.40.50.300">
    <property type="entry name" value="P-loop containing nucleotide triphosphate hydrolases"/>
    <property type="match status" value="1"/>
</dbReference>
<dbReference type="PROSITE" id="PS50893">
    <property type="entry name" value="ABC_TRANSPORTER_2"/>
    <property type="match status" value="1"/>
</dbReference>
<dbReference type="EMBL" id="JQBM01000001">
    <property type="protein sequence ID" value="KRN47160.1"/>
    <property type="molecule type" value="Genomic_DNA"/>
</dbReference>
<dbReference type="Pfam" id="PF00005">
    <property type="entry name" value="ABC_tran"/>
    <property type="match status" value="1"/>
</dbReference>
<comment type="similarity">
    <text evidence="1">Belongs to the ABC transporter superfamily.</text>
</comment>
<sequence>MIELTHVNKRFKSKVVLDDINLKIADGKITAIVGPNGAGKSTIIGLISGYFRPTSGDIDHGTVSVMPDADNLYAEMTGKAFLKYMCKIKKADYKDAVHIADVLEISNDLNKKISTYSFGMKKKISFVQAYVGDFDTYIFDEPTSGVDVPSAKVMLGLVMQLAKQGKGVLLTSHNMTELETNSDYLYILRNGKIDQSGTMQDLEADSLAQNHYVFTTDDAANLVTFLTQVPQVEIVSKTDGQVVIALSDELPISDLIMKILEQHLSLTGFWQDHQHLADIAFSDK</sequence>
<dbReference type="PATRIC" id="fig|1629.5.peg.435"/>
<feature type="domain" description="ABC transporter" evidence="5">
    <location>
        <begin position="2"/>
        <end position="215"/>
    </location>
</feature>
<dbReference type="SUPFAM" id="SSF52540">
    <property type="entry name" value="P-loop containing nucleoside triphosphate hydrolases"/>
    <property type="match status" value="1"/>
</dbReference>
<dbReference type="InterPro" id="IPR003439">
    <property type="entry name" value="ABC_transporter-like_ATP-bd"/>
</dbReference>
<reference evidence="6 7" key="1">
    <citation type="journal article" date="2015" name="Genome Announc.">
        <title>Expanding the biotechnology potential of lactobacilli through comparative genomics of 213 strains and associated genera.</title>
        <authorList>
            <person name="Sun Z."/>
            <person name="Harris H.M."/>
            <person name="McCann A."/>
            <person name="Guo C."/>
            <person name="Argimon S."/>
            <person name="Zhang W."/>
            <person name="Yang X."/>
            <person name="Jeffery I.B."/>
            <person name="Cooney J.C."/>
            <person name="Kagawa T.F."/>
            <person name="Liu W."/>
            <person name="Song Y."/>
            <person name="Salvetti E."/>
            <person name="Wrobel A."/>
            <person name="Rasinkangas P."/>
            <person name="Parkhill J."/>
            <person name="Rea M.C."/>
            <person name="O'Sullivan O."/>
            <person name="Ritari J."/>
            <person name="Douillard F.P."/>
            <person name="Paul Ross R."/>
            <person name="Yang R."/>
            <person name="Briner A.E."/>
            <person name="Felis G.E."/>
            <person name="de Vos W.M."/>
            <person name="Barrangou R."/>
            <person name="Klaenhammer T.R."/>
            <person name="Caufield P.W."/>
            <person name="Cui Y."/>
            <person name="Zhang H."/>
            <person name="O'Toole P.W."/>
        </authorList>
    </citation>
    <scope>NUCLEOTIDE SEQUENCE [LARGE SCALE GENOMIC DNA]</scope>
    <source>
        <strain evidence="6 7">DSM 20410</strain>
    </source>
</reference>
<dbReference type="Proteomes" id="UP000051992">
    <property type="component" value="Unassembled WGS sequence"/>
</dbReference>
<accession>A0A0R2H3J0</accession>
<protein>
    <recommendedName>
        <fullName evidence="5">ABC transporter domain-containing protein</fullName>
    </recommendedName>
</protein>
<comment type="caution">
    <text evidence="6">The sequence shown here is derived from an EMBL/GenBank/DDBJ whole genome shotgun (WGS) entry which is preliminary data.</text>
</comment>
<evidence type="ECO:0000256" key="3">
    <source>
        <dbReference type="ARBA" id="ARBA00022741"/>
    </source>
</evidence>
<evidence type="ECO:0000256" key="2">
    <source>
        <dbReference type="ARBA" id="ARBA00022448"/>
    </source>
</evidence>
<proteinExistence type="inferred from homology"/>
<dbReference type="InterPro" id="IPR050763">
    <property type="entry name" value="ABC_transporter_ATP-binding"/>
</dbReference>
<dbReference type="OrthoDB" id="9804819at2"/>
<gene>
    <name evidence="6" type="ORF">IV50_GL000431</name>
</gene>
<evidence type="ECO:0000313" key="7">
    <source>
        <dbReference type="Proteomes" id="UP000051992"/>
    </source>
</evidence>
<dbReference type="InterPro" id="IPR003593">
    <property type="entry name" value="AAA+_ATPase"/>
</dbReference>
<dbReference type="CDD" id="cd03230">
    <property type="entry name" value="ABC_DR_subfamily_A"/>
    <property type="match status" value="1"/>
</dbReference>